<dbReference type="Pfam" id="PF04820">
    <property type="entry name" value="Trp_halogenase"/>
    <property type="match status" value="1"/>
</dbReference>
<dbReference type="Proteomes" id="UP001253595">
    <property type="component" value="Unassembled WGS sequence"/>
</dbReference>
<evidence type="ECO:0000313" key="1">
    <source>
        <dbReference type="EMBL" id="MDR7090396.1"/>
    </source>
</evidence>
<dbReference type="InterPro" id="IPR006905">
    <property type="entry name" value="Flavin_halogenase"/>
</dbReference>
<dbReference type="InterPro" id="IPR036188">
    <property type="entry name" value="FAD/NAD-bd_sf"/>
</dbReference>
<accession>A0ABU1UZ11</accession>
<dbReference type="EMBL" id="JAVDVX010000004">
    <property type="protein sequence ID" value="MDR7090396.1"/>
    <property type="molecule type" value="Genomic_DNA"/>
</dbReference>
<organism evidence="1 2">
    <name type="scientific">Cellvibrio fibrivorans</name>
    <dbReference type="NCBI Taxonomy" id="126350"/>
    <lineage>
        <taxon>Bacteria</taxon>
        <taxon>Pseudomonadati</taxon>
        <taxon>Pseudomonadota</taxon>
        <taxon>Gammaproteobacteria</taxon>
        <taxon>Cellvibrionales</taxon>
        <taxon>Cellvibrionaceae</taxon>
        <taxon>Cellvibrio</taxon>
    </lineage>
</organism>
<dbReference type="EC" id="1.14.19.9" evidence="1"/>
<dbReference type="GO" id="GO:0016491">
    <property type="term" value="F:oxidoreductase activity"/>
    <property type="evidence" value="ECO:0007669"/>
    <property type="project" value="UniProtKB-KW"/>
</dbReference>
<reference evidence="1 2" key="1">
    <citation type="submission" date="2023-07" db="EMBL/GenBank/DDBJ databases">
        <title>Sorghum-associated microbial communities from plants grown in Nebraska, USA.</title>
        <authorList>
            <person name="Schachtman D."/>
        </authorList>
    </citation>
    <scope>NUCLEOTIDE SEQUENCE [LARGE SCALE GENOMIC DNA]</scope>
    <source>
        <strain evidence="1 2">BE190</strain>
    </source>
</reference>
<gene>
    <name evidence="1" type="ORF">J2X05_002420</name>
</gene>
<dbReference type="PROSITE" id="PS51257">
    <property type="entry name" value="PROKAR_LIPOPROTEIN"/>
    <property type="match status" value="1"/>
</dbReference>
<dbReference type="RefSeq" id="WP_310072684.1">
    <property type="nucleotide sequence ID" value="NZ_JAVDVX010000004.1"/>
</dbReference>
<evidence type="ECO:0000313" key="2">
    <source>
        <dbReference type="Proteomes" id="UP001253595"/>
    </source>
</evidence>
<sequence>MRGLESVLVLGNSWHSLLVACSLKKKIANLKVTLSYNELKTNGAVSVRRELSSLLSVLELTQESLLRLCDGTYFLAHHIVDESYGREFYWSVDDYGISDEVQDFHQLFERFLWPEARYDDFCVTAQLSKYGKVIDLQRHVSAAGAQKKEQNYSGLHLNIIPFTRLLLRYATYLGITVVNEVTAPCKEKNEAVKGEALDSAGARHTADFVIDASYIQEGISSEPNQEVHDWTHYFGNQYATRLFVANDFNPNPTSSLVFSSDSLVNAIPLRTGVSYEYLGNKIVLDKFLTQSPHSAAKKTLRQNTYGCLCRPWQGRKLALGLAAARPGNLLVSELDLLMQELALLIGLWPSVPFQPSLAQEYNRLANTLYCSVRDMHLLGYWLIQGGELSDLQSLPTELRKEVEVFIASSRLPHRDERYPATAEWISLLMGLKKWPIHFPPLRLERADNEFPDFFQSILNKVREIVANAPQQVAHINDLLRSQNNHAER</sequence>
<protein>
    <submittedName>
        <fullName evidence="1">Tryptophan halogenase</fullName>
        <ecNumber evidence="1">1.14.19.9</ecNumber>
    </submittedName>
</protein>
<comment type="caution">
    <text evidence="1">The sequence shown here is derived from an EMBL/GenBank/DDBJ whole genome shotgun (WGS) entry which is preliminary data.</text>
</comment>
<dbReference type="Gene3D" id="3.50.50.60">
    <property type="entry name" value="FAD/NAD(P)-binding domain"/>
    <property type="match status" value="1"/>
</dbReference>
<keyword evidence="1" id="KW-0560">Oxidoreductase</keyword>
<proteinExistence type="predicted"/>
<name>A0ABU1UZ11_9GAMM</name>
<keyword evidence="2" id="KW-1185">Reference proteome</keyword>